<name>A0A137SZC0_9BACT</name>
<dbReference type="GO" id="GO:0005524">
    <property type="term" value="F:ATP binding"/>
    <property type="evidence" value="ECO:0007669"/>
    <property type="project" value="InterPro"/>
</dbReference>
<dbReference type="GeneID" id="78531721"/>
<dbReference type="GO" id="GO:0006508">
    <property type="term" value="P:proteolysis"/>
    <property type="evidence" value="ECO:0007669"/>
    <property type="project" value="InterPro"/>
</dbReference>
<dbReference type="AlphaFoldDB" id="A0A137SZC0"/>
<dbReference type="GO" id="GO:0016020">
    <property type="term" value="C:membrane"/>
    <property type="evidence" value="ECO:0007669"/>
    <property type="project" value="InterPro"/>
</dbReference>
<proteinExistence type="predicted"/>
<dbReference type="Gene3D" id="3.90.70.10">
    <property type="entry name" value="Cysteine proteinases"/>
    <property type="match status" value="1"/>
</dbReference>
<dbReference type="Pfam" id="PF03412">
    <property type="entry name" value="Peptidase_C39"/>
    <property type="match status" value="1"/>
</dbReference>
<dbReference type="Proteomes" id="UP000070093">
    <property type="component" value="Unassembled WGS sequence"/>
</dbReference>
<evidence type="ECO:0000259" key="1">
    <source>
        <dbReference type="Pfam" id="PF03412"/>
    </source>
</evidence>
<dbReference type="RefSeq" id="WP_004339772.1">
    <property type="nucleotide sequence ID" value="NZ_CAUPGI010000069.1"/>
</dbReference>
<evidence type="ECO:0000313" key="3">
    <source>
        <dbReference type="Proteomes" id="UP000070093"/>
    </source>
</evidence>
<feature type="domain" description="Peptidase C39" evidence="1">
    <location>
        <begin position="5"/>
        <end position="54"/>
    </location>
</feature>
<protein>
    <recommendedName>
        <fullName evidence="1">Peptidase C39 domain-containing protein</fullName>
    </recommendedName>
</protein>
<dbReference type="STRING" id="28125.HMPREF3202_00712"/>
<organism evidence="2 3">
    <name type="scientific">Prevotella bivia</name>
    <dbReference type="NCBI Taxonomy" id="28125"/>
    <lineage>
        <taxon>Bacteria</taxon>
        <taxon>Pseudomonadati</taxon>
        <taxon>Bacteroidota</taxon>
        <taxon>Bacteroidia</taxon>
        <taxon>Bacteroidales</taxon>
        <taxon>Prevotellaceae</taxon>
        <taxon>Prevotella</taxon>
    </lineage>
</organism>
<dbReference type="PATRIC" id="fig|28125.4.peg.699"/>
<gene>
    <name evidence="2" type="ORF">HMPREF3202_00712</name>
</gene>
<dbReference type="GO" id="GO:0008233">
    <property type="term" value="F:peptidase activity"/>
    <property type="evidence" value="ECO:0007669"/>
    <property type="project" value="InterPro"/>
</dbReference>
<sequence>MAGFVFIKQHDAMQCGAACLVMLCHFYGKKYSLQQISKSLESSKGGVSMYDISELP</sequence>
<dbReference type="InterPro" id="IPR005074">
    <property type="entry name" value="Peptidase_C39"/>
</dbReference>
<accession>A0A137SZC0</accession>
<evidence type="ECO:0000313" key="2">
    <source>
        <dbReference type="EMBL" id="KXO17813.1"/>
    </source>
</evidence>
<dbReference type="EMBL" id="LTAG01000026">
    <property type="protein sequence ID" value="KXO17813.1"/>
    <property type="molecule type" value="Genomic_DNA"/>
</dbReference>
<reference evidence="2 3" key="1">
    <citation type="submission" date="2016-02" db="EMBL/GenBank/DDBJ databases">
        <authorList>
            <person name="Wen L."/>
            <person name="He K."/>
            <person name="Yang H."/>
        </authorList>
    </citation>
    <scope>NUCLEOTIDE SEQUENCE [LARGE SCALE GENOMIC DNA]</scope>
    <source>
        <strain evidence="2 3">GED7880</strain>
    </source>
</reference>
<comment type="caution">
    <text evidence="2">The sequence shown here is derived from an EMBL/GenBank/DDBJ whole genome shotgun (WGS) entry which is preliminary data.</text>
</comment>